<dbReference type="SUPFAM" id="SSF47413">
    <property type="entry name" value="lambda repressor-like DNA-binding domains"/>
    <property type="match status" value="1"/>
</dbReference>
<name>A0A0B1R8F5_9GAMM</name>
<comment type="caution">
    <text evidence="2">The sequence shown here is derived from an EMBL/GenBank/DDBJ whole genome shotgun (WGS) entry which is preliminary data.</text>
</comment>
<evidence type="ECO:0000313" key="3">
    <source>
        <dbReference type="Proteomes" id="UP000030853"/>
    </source>
</evidence>
<gene>
    <name evidence="2" type="ORF">QU24_04550</name>
</gene>
<dbReference type="RefSeq" id="WP_039328745.1">
    <property type="nucleotide sequence ID" value="NZ_JTJJ01000018.1"/>
</dbReference>
<organism evidence="2 3">
    <name type="scientific">Pantoea rodasii</name>
    <dbReference type="NCBI Taxonomy" id="1076549"/>
    <lineage>
        <taxon>Bacteria</taxon>
        <taxon>Pseudomonadati</taxon>
        <taxon>Pseudomonadota</taxon>
        <taxon>Gammaproteobacteria</taxon>
        <taxon>Enterobacterales</taxon>
        <taxon>Erwiniaceae</taxon>
        <taxon>Pantoea</taxon>
    </lineage>
</organism>
<dbReference type="EMBL" id="JTJJ01000018">
    <property type="protein sequence ID" value="KHJ69308.1"/>
    <property type="molecule type" value="Genomic_DNA"/>
</dbReference>
<dbReference type="GO" id="GO:0003677">
    <property type="term" value="F:DNA binding"/>
    <property type="evidence" value="ECO:0007669"/>
    <property type="project" value="InterPro"/>
</dbReference>
<feature type="domain" description="VPS28 C-terminal" evidence="1">
    <location>
        <begin position="41"/>
        <end position="85"/>
    </location>
</feature>
<dbReference type="AlphaFoldDB" id="A0A0B1R8F5"/>
<evidence type="ECO:0000313" key="2">
    <source>
        <dbReference type="EMBL" id="KHJ69308.1"/>
    </source>
</evidence>
<reference evidence="2 3" key="1">
    <citation type="submission" date="2014-11" db="EMBL/GenBank/DDBJ databases">
        <title>Genome sequencing of Pantoea rodasii ND03.</title>
        <authorList>
            <person name="Muhamad Yunos N.Y."/>
            <person name="Chan K.-G."/>
        </authorList>
    </citation>
    <scope>NUCLEOTIDE SEQUENCE [LARGE SCALE GENOMIC DNA]</scope>
    <source>
        <strain evidence="2 3">ND03</strain>
    </source>
</reference>
<dbReference type="InterPro" id="IPR010982">
    <property type="entry name" value="Lambda_DNA-bd_dom_sf"/>
</dbReference>
<protein>
    <recommendedName>
        <fullName evidence="1">VPS28 C-terminal domain-containing protein</fullName>
    </recommendedName>
</protein>
<accession>A0A0B1R8F5</accession>
<dbReference type="Gene3D" id="1.10.260.40">
    <property type="entry name" value="lambda repressor-like DNA-binding domains"/>
    <property type="match status" value="1"/>
</dbReference>
<dbReference type="Proteomes" id="UP000030853">
    <property type="component" value="Unassembled WGS sequence"/>
</dbReference>
<sequence length="85" mass="9755">MTGWHLKLWRKSMLWKRERAATELGVSLRTYKSYENAKEVKRAVGLATVTLSLISMMPTLKTEQVSRERLVQLLGEMTESVNTEG</sequence>
<evidence type="ECO:0000259" key="1">
    <source>
        <dbReference type="PROSITE" id="PS51310"/>
    </source>
</evidence>
<proteinExistence type="predicted"/>
<dbReference type="PROSITE" id="PS51310">
    <property type="entry name" value="VPS28_C"/>
    <property type="match status" value="1"/>
</dbReference>
<dbReference type="InterPro" id="IPR017899">
    <property type="entry name" value="VPS28_C"/>
</dbReference>